<accession>A0ABX1JG77</accession>
<gene>
    <name evidence="1" type="ORF">HFP15_38165</name>
</gene>
<name>A0ABX1JG77_9PSEU</name>
<dbReference type="Proteomes" id="UP000715441">
    <property type="component" value="Unassembled WGS sequence"/>
</dbReference>
<evidence type="ECO:0000313" key="1">
    <source>
        <dbReference type="EMBL" id="NKQ58686.1"/>
    </source>
</evidence>
<protein>
    <submittedName>
        <fullName evidence="1">Uncharacterized protein</fullName>
    </submittedName>
</protein>
<dbReference type="EMBL" id="JAAXLS010000063">
    <property type="protein sequence ID" value="NKQ58686.1"/>
    <property type="molecule type" value="Genomic_DNA"/>
</dbReference>
<reference evidence="1 2" key="1">
    <citation type="submission" date="2020-04" db="EMBL/GenBank/DDBJ databases">
        <title>Novel species.</title>
        <authorList>
            <person name="Teo W.F.A."/>
            <person name="Lipun K."/>
            <person name="Srisuk N."/>
            <person name="Duangmal K."/>
        </authorList>
    </citation>
    <scope>NUCLEOTIDE SEQUENCE [LARGE SCALE GENOMIC DNA]</scope>
    <source>
        <strain evidence="1 2">K13G38</strain>
    </source>
</reference>
<organism evidence="1 2">
    <name type="scientific">Amycolatopsis acididurans</name>
    <dbReference type="NCBI Taxonomy" id="2724524"/>
    <lineage>
        <taxon>Bacteria</taxon>
        <taxon>Bacillati</taxon>
        <taxon>Actinomycetota</taxon>
        <taxon>Actinomycetes</taxon>
        <taxon>Pseudonocardiales</taxon>
        <taxon>Pseudonocardiaceae</taxon>
        <taxon>Amycolatopsis</taxon>
    </lineage>
</organism>
<sequence>MVAVVRLRRGVVGECKRVSHIVPIPEHGPIPSHLTALCGELILPEQAEVLSGVSGMPCEACLARSSRRDCRWLD</sequence>
<evidence type="ECO:0000313" key="2">
    <source>
        <dbReference type="Proteomes" id="UP000715441"/>
    </source>
</evidence>
<proteinExistence type="predicted"/>
<keyword evidence="2" id="KW-1185">Reference proteome</keyword>
<comment type="caution">
    <text evidence="1">The sequence shown here is derived from an EMBL/GenBank/DDBJ whole genome shotgun (WGS) entry which is preliminary data.</text>
</comment>